<dbReference type="Pfam" id="PF05517">
    <property type="entry name" value="p25-alpha"/>
    <property type="match status" value="1"/>
</dbReference>
<dbReference type="GO" id="GO:0046785">
    <property type="term" value="P:microtubule polymerization"/>
    <property type="evidence" value="ECO:0007669"/>
    <property type="project" value="InterPro"/>
</dbReference>
<dbReference type="PANTHER" id="PTHR12203">
    <property type="entry name" value="KDEL LYS-ASP-GLU-LEU CONTAINING - RELATED"/>
    <property type="match status" value="1"/>
</dbReference>
<keyword evidence="3" id="KW-0808">Transferase</keyword>
<evidence type="ECO:0000313" key="5">
    <source>
        <dbReference type="EMBL" id="PNH04583.1"/>
    </source>
</evidence>
<comment type="similarity">
    <text evidence="2">Belongs to the TPPP family.</text>
</comment>
<keyword evidence="6" id="KW-1185">Reference proteome</keyword>
<comment type="similarity">
    <text evidence="1">Belongs to the glycosyltransferase 90 family.</text>
</comment>
<gene>
    <name evidence="5" type="ORF">TSOC_009222</name>
</gene>
<dbReference type="Pfam" id="PF05686">
    <property type="entry name" value="Glyco_transf_90"/>
    <property type="match status" value="1"/>
</dbReference>
<dbReference type="InterPro" id="IPR051091">
    <property type="entry name" value="O-Glucosyltr/Glycosyltrsf_90"/>
</dbReference>
<dbReference type="AlphaFoldDB" id="A0A2J7ZWC9"/>
<dbReference type="GO" id="GO:0015631">
    <property type="term" value="F:tubulin binding"/>
    <property type="evidence" value="ECO:0007669"/>
    <property type="project" value="InterPro"/>
</dbReference>
<dbReference type="OrthoDB" id="202415at2759"/>
<evidence type="ECO:0000256" key="1">
    <source>
        <dbReference type="ARBA" id="ARBA00010118"/>
    </source>
</evidence>
<feature type="domain" description="Glycosyl transferase CAP10" evidence="4">
    <location>
        <begin position="190"/>
        <end position="253"/>
    </location>
</feature>
<evidence type="ECO:0000256" key="3">
    <source>
        <dbReference type="ARBA" id="ARBA00022679"/>
    </source>
</evidence>
<dbReference type="InterPro" id="IPR008907">
    <property type="entry name" value="TPP/p25"/>
</dbReference>
<dbReference type="PANTHER" id="PTHR12203:SF35">
    <property type="entry name" value="PROTEIN O-GLUCOSYLTRANSFERASE 1"/>
    <property type="match status" value="1"/>
</dbReference>
<comment type="caution">
    <text evidence="5">The sequence shown here is derived from an EMBL/GenBank/DDBJ whole genome shotgun (WGS) entry which is preliminary data.</text>
</comment>
<protein>
    <recommendedName>
        <fullName evidence="4">Glycosyl transferase CAP10 domain-containing protein</fullName>
    </recommendedName>
</protein>
<reference evidence="5 6" key="1">
    <citation type="journal article" date="2017" name="Mol. Biol. Evol.">
        <title>The 4-celled Tetrabaena socialis nuclear genome reveals the essential components for genetic control of cell number at the origin of multicellularity in the volvocine lineage.</title>
        <authorList>
            <person name="Featherston J."/>
            <person name="Arakaki Y."/>
            <person name="Hanschen E.R."/>
            <person name="Ferris P.J."/>
            <person name="Michod R.E."/>
            <person name="Olson B.J.S.C."/>
            <person name="Nozaki H."/>
            <person name="Durand P.M."/>
        </authorList>
    </citation>
    <scope>NUCLEOTIDE SEQUENCE [LARGE SCALE GENOMIC DNA]</scope>
    <source>
        <strain evidence="5 6">NIES-571</strain>
    </source>
</reference>
<evidence type="ECO:0000259" key="4">
    <source>
        <dbReference type="Pfam" id="PF05686"/>
    </source>
</evidence>
<accession>A0A2J7ZWC9</accession>
<evidence type="ECO:0000313" key="6">
    <source>
        <dbReference type="Proteomes" id="UP000236333"/>
    </source>
</evidence>
<dbReference type="Proteomes" id="UP000236333">
    <property type="component" value="Unassembled WGS sequence"/>
</dbReference>
<proteinExistence type="inferred from homology"/>
<name>A0A2J7ZWC9_9CHLO</name>
<dbReference type="InterPro" id="IPR011992">
    <property type="entry name" value="EF-hand-dom_pair"/>
</dbReference>
<evidence type="ECO:0000256" key="2">
    <source>
        <dbReference type="ARBA" id="ARBA00010994"/>
    </source>
</evidence>
<dbReference type="InterPro" id="IPR006598">
    <property type="entry name" value="CAP10"/>
</dbReference>
<dbReference type="GO" id="GO:0016740">
    <property type="term" value="F:transferase activity"/>
    <property type="evidence" value="ECO:0007669"/>
    <property type="project" value="UniProtKB-KW"/>
</dbReference>
<sequence length="361" mass="40345">MAVGFFGGRAYLLTPTDFPGLSHHAKLHVAYMRMLLHVEACFGQHLPDVALILTTSDTPRYVSPRVVNASSPPPRVPPLHRAGQPFEPGPYPIAGIGKSDFYPDLLLVPNFHFHMKLYDNTSLASIPAFDESTPWEERKNVLFGRFSQYRTNRNQADPDTLKAGRGGKGICYDENKICPVREHFIKELADKDKARMDVTFRRRVTMQKHTEYKYLVNLDGQGISSRLEQLLPLGSVVFKQQSGYYAYYYRTISSRLEQLLPLGSAVFKQQSGYYAYYYRTCCGRGCGTSPAPGPLLPGFLAALQLIADKKKCSMDALCNKLADADPMASVTKAEFVRHHDDKTTYTGVYRAGGPRTLAGAK</sequence>
<dbReference type="SUPFAM" id="SSF47473">
    <property type="entry name" value="EF-hand"/>
    <property type="match status" value="1"/>
</dbReference>
<organism evidence="5 6">
    <name type="scientific">Tetrabaena socialis</name>
    <dbReference type="NCBI Taxonomy" id="47790"/>
    <lineage>
        <taxon>Eukaryota</taxon>
        <taxon>Viridiplantae</taxon>
        <taxon>Chlorophyta</taxon>
        <taxon>core chlorophytes</taxon>
        <taxon>Chlorophyceae</taxon>
        <taxon>CS clade</taxon>
        <taxon>Chlamydomonadales</taxon>
        <taxon>Tetrabaenaceae</taxon>
        <taxon>Tetrabaena</taxon>
    </lineage>
</organism>
<dbReference type="EMBL" id="PGGS01000376">
    <property type="protein sequence ID" value="PNH04583.1"/>
    <property type="molecule type" value="Genomic_DNA"/>
</dbReference>